<dbReference type="PANTHER" id="PTHR31157">
    <property type="entry name" value="SCP DOMAIN-CONTAINING PROTEIN"/>
    <property type="match status" value="1"/>
</dbReference>
<proteinExistence type="predicted"/>
<dbReference type="SUPFAM" id="SSF55797">
    <property type="entry name" value="PR-1-like"/>
    <property type="match status" value="1"/>
</dbReference>
<dbReference type="Pfam" id="PF00188">
    <property type="entry name" value="CAP"/>
    <property type="match status" value="1"/>
</dbReference>
<feature type="signal peptide" evidence="1">
    <location>
        <begin position="1"/>
        <end position="17"/>
    </location>
</feature>
<name>A0A2S7KS07_9FLAO</name>
<dbReference type="Gene3D" id="3.40.33.10">
    <property type="entry name" value="CAP"/>
    <property type="match status" value="1"/>
</dbReference>
<dbReference type="OrthoDB" id="982527at2"/>
<feature type="chain" id="PRO_5015754863" description="SCP domain-containing protein" evidence="1">
    <location>
        <begin position="18"/>
        <end position="170"/>
    </location>
</feature>
<accession>A0A2S7KS07</accession>
<protein>
    <recommendedName>
        <fullName evidence="2">SCP domain-containing protein</fullName>
    </recommendedName>
</protein>
<organism evidence="3 4">
    <name type="scientific">Aureitalea marina</name>
    <dbReference type="NCBI Taxonomy" id="930804"/>
    <lineage>
        <taxon>Bacteria</taxon>
        <taxon>Pseudomonadati</taxon>
        <taxon>Bacteroidota</taxon>
        <taxon>Flavobacteriia</taxon>
        <taxon>Flavobacteriales</taxon>
        <taxon>Flavobacteriaceae</taxon>
        <taxon>Aureitalea</taxon>
    </lineage>
</organism>
<dbReference type="EMBL" id="MQUB01000001">
    <property type="protein sequence ID" value="PQB05343.1"/>
    <property type="molecule type" value="Genomic_DNA"/>
</dbReference>
<keyword evidence="4" id="KW-1185">Reference proteome</keyword>
<gene>
    <name evidence="3" type="ORF">BST85_10940</name>
</gene>
<dbReference type="InterPro" id="IPR014044">
    <property type="entry name" value="CAP_dom"/>
</dbReference>
<dbReference type="PROSITE" id="PS51257">
    <property type="entry name" value="PROKAR_LIPOPROTEIN"/>
    <property type="match status" value="1"/>
</dbReference>
<dbReference type="PANTHER" id="PTHR31157:SF1">
    <property type="entry name" value="SCP DOMAIN-CONTAINING PROTEIN"/>
    <property type="match status" value="1"/>
</dbReference>
<sequence>MRSLRISLLAMAFLCLAVSCSKDEAVVPEEELNFSFDIDVNLANKTDWVMANEILQLLNDHRQGIGLQPLKLDNQYGSAYSVQHTDYMIINGRVSHDNFGTRASGMRERGAKMVGENVAYGYTSAEEVVFAWLNSPGHRETIESDYTHAGFGIVQDARGTYYFTNLFYSK</sequence>
<dbReference type="CDD" id="cd05379">
    <property type="entry name" value="CAP_bacterial"/>
    <property type="match status" value="1"/>
</dbReference>
<evidence type="ECO:0000259" key="2">
    <source>
        <dbReference type="Pfam" id="PF00188"/>
    </source>
</evidence>
<dbReference type="RefSeq" id="WP_104813282.1">
    <property type="nucleotide sequence ID" value="NZ_MQUB01000001.1"/>
</dbReference>
<dbReference type="InterPro" id="IPR035940">
    <property type="entry name" value="CAP_sf"/>
</dbReference>
<keyword evidence="1" id="KW-0732">Signal</keyword>
<evidence type="ECO:0000313" key="4">
    <source>
        <dbReference type="Proteomes" id="UP000239800"/>
    </source>
</evidence>
<reference evidence="3 4" key="1">
    <citation type="submission" date="2016-11" db="EMBL/GenBank/DDBJ databases">
        <title>Trade-off between light-utilization and light-protection in marine flavobacteria.</title>
        <authorList>
            <person name="Kumagai Y."/>
        </authorList>
    </citation>
    <scope>NUCLEOTIDE SEQUENCE [LARGE SCALE GENOMIC DNA]</scope>
    <source>
        <strain evidence="3 4">NBRC 107741</strain>
    </source>
</reference>
<comment type="caution">
    <text evidence="3">The sequence shown here is derived from an EMBL/GenBank/DDBJ whole genome shotgun (WGS) entry which is preliminary data.</text>
</comment>
<evidence type="ECO:0000313" key="3">
    <source>
        <dbReference type="EMBL" id="PQB05343.1"/>
    </source>
</evidence>
<dbReference type="Proteomes" id="UP000239800">
    <property type="component" value="Unassembled WGS sequence"/>
</dbReference>
<evidence type="ECO:0000256" key="1">
    <source>
        <dbReference type="SAM" id="SignalP"/>
    </source>
</evidence>
<dbReference type="AlphaFoldDB" id="A0A2S7KS07"/>
<feature type="domain" description="SCP" evidence="2">
    <location>
        <begin position="55"/>
        <end position="164"/>
    </location>
</feature>